<evidence type="ECO:0000256" key="4">
    <source>
        <dbReference type="ARBA" id="ARBA00022692"/>
    </source>
</evidence>
<keyword evidence="6 7" id="KW-0472">Membrane</keyword>
<dbReference type="GO" id="GO:0055085">
    <property type="term" value="P:transmembrane transport"/>
    <property type="evidence" value="ECO:0007669"/>
    <property type="project" value="InterPro"/>
</dbReference>
<name>A0A327KCB1_9BRAD</name>
<gene>
    <name evidence="9" type="ORF">CH338_20010</name>
</gene>
<dbReference type="PROSITE" id="PS50928">
    <property type="entry name" value="ABC_TM1"/>
    <property type="match status" value="1"/>
</dbReference>
<dbReference type="RefSeq" id="WP_111358879.1">
    <property type="nucleotide sequence ID" value="NZ_NHSK01000211.1"/>
</dbReference>
<feature type="transmembrane region" description="Helical" evidence="7">
    <location>
        <begin position="12"/>
        <end position="32"/>
    </location>
</feature>
<organism evidence="9 10">
    <name type="scientific">Rhodoplanes elegans</name>
    <dbReference type="NCBI Taxonomy" id="29408"/>
    <lineage>
        <taxon>Bacteria</taxon>
        <taxon>Pseudomonadati</taxon>
        <taxon>Pseudomonadota</taxon>
        <taxon>Alphaproteobacteria</taxon>
        <taxon>Hyphomicrobiales</taxon>
        <taxon>Nitrobacteraceae</taxon>
        <taxon>Rhodoplanes</taxon>
    </lineage>
</organism>
<feature type="domain" description="ABC transmembrane type-1" evidence="8">
    <location>
        <begin position="67"/>
        <end position="245"/>
    </location>
</feature>
<feature type="transmembrane region" description="Helical" evidence="7">
    <location>
        <begin position="74"/>
        <end position="94"/>
    </location>
</feature>
<comment type="caution">
    <text evidence="9">The sequence shown here is derived from an EMBL/GenBank/DDBJ whole genome shotgun (WGS) entry which is preliminary data.</text>
</comment>
<dbReference type="Proteomes" id="UP000248863">
    <property type="component" value="Unassembled WGS sequence"/>
</dbReference>
<keyword evidence="10" id="KW-1185">Reference proteome</keyword>
<dbReference type="InterPro" id="IPR000515">
    <property type="entry name" value="MetI-like"/>
</dbReference>
<dbReference type="OrthoDB" id="9799271at2"/>
<evidence type="ECO:0000256" key="5">
    <source>
        <dbReference type="ARBA" id="ARBA00022989"/>
    </source>
</evidence>
<evidence type="ECO:0000259" key="8">
    <source>
        <dbReference type="PROSITE" id="PS50928"/>
    </source>
</evidence>
<dbReference type="Pfam" id="PF00528">
    <property type="entry name" value="BPD_transp_1"/>
    <property type="match status" value="1"/>
</dbReference>
<dbReference type="EMBL" id="NPEU01000282">
    <property type="protein sequence ID" value="RAI34992.1"/>
    <property type="molecule type" value="Genomic_DNA"/>
</dbReference>
<evidence type="ECO:0000313" key="9">
    <source>
        <dbReference type="EMBL" id="RAI34992.1"/>
    </source>
</evidence>
<dbReference type="Gene3D" id="1.10.3720.10">
    <property type="entry name" value="MetI-like"/>
    <property type="match status" value="1"/>
</dbReference>
<dbReference type="PANTHER" id="PTHR30151">
    <property type="entry name" value="ALKANE SULFONATE ABC TRANSPORTER-RELATED, MEMBRANE SUBUNIT"/>
    <property type="match status" value="1"/>
</dbReference>
<feature type="transmembrane region" description="Helical" evidence="7">
    <location>
        <begin position="173"/>
        <end position="198"/>
    </location>
</feature>
<evidence type="ECO:0000313" key="10">
    <source>
        <dbReference type="Proteomes" id="UP000248863"/>
    </source>
</evidence>
<dbReference type="AlphaFoldDB" id="A0A327KCB1"/>
<dbReference type="GO" id="GO:0005886">
    <property type="term" value="C:plasma membrane"/>
    <property type="evidence" value="ECO:0007669"/>
    <property type="project" value="UniProtKB-SubCell"/>
</dbReference>
<dbReference type="InterPro" id="IPR035906">
    <property type="entry name" value="MetI-like_sf"/>
</dbReference>
<sequence>MIRLRARLAQALDYVWGGWGAAASLLLLVALWEAGHAAYGTLVLPSPRETFAALWQMTLAGKVWPAVVETSRNALAGFLLGVVVGGVLGALAGLSDMMRRLLAPIATLMLGIPAIAWVVLSLLWFGGSGLAVVFTVLVTSAPIVFASAAEGVRSLDGALRRMARAFRVPRHVLVTDVYLPHMLSYLFPAIATALALSWKVAVMTELLSGAGGIGDGLATARVQVDTVKAMAWILVVVALLLAVEYLLLEPLRRRLLTWRRDLPGAEARDMPGI</sequence>
<evidence type="ECO:0000256" key="2">
    <source>
        <dbReference type="ARBA" id="ARBA00022448"/>
    </source>
</evidence>
<keyword evidence="4 7" id="KW-0812">Transmembrane</keyword>
<accession>A0A327KCB1</accession>
<dbReference type="PANTHER" id="PTHR30151:SF0">
    <property type="entry name" value="ABC TRANSPORTER PERMEASE PROTEIN MJ0413-RELATED"/>
    <property type="match status" value="1"/>
</dbReference>
<evidence type="ECO:0000256" key="1">
    <source>
        <dbReference type="ARBA" id="ARBA00004651"/>
    </source>
</evidence>
<evidence type="ECO:0000256" key="6">
    <source>
        <dbReference type="ARBA" id="ARBA00023136"/>
    </source>
</evidence>
<proteinExistence type="inferred from homology"/>
<feature type="transmembrane region" description="Helical" evidence="7">
    <location>
        <begin position="229"/>
        <end position="248"/>
    </location>
</feature>
<comment type="similarity">
    <text evidence="7">Belongs to the binding-protein-dependent transport system permease family.</text>
</comment>
<protein>
    <submittedName>
        <fullName evidence="9">ABC transporter permease</fullName>
    </submittedName>
</protein>
<comment type="subcellular location">
    <subcellularLocation>
        <location evidence="1 7">Cell membrane</location>
        <topology evidence="1 7">Multi-pass membrane protein</topology>
    </subcellularLocation>
</comment>
<keyword evidence="3" id="KW-1003">Cell membrane</keyword>
<feature type="transmembrane region" description="Helical" evidence="7">
    <location>
        <begin position="101"/>
        <end position="125"/>
    </location>
</feature>
<keyword evidence="5 7" id="KW-1133">Transmembrane helix</keyword>
<evidence type="ECO:0000256" key="7">
    <source>
        <dbReference type="RuleBase" id="RU363032"/>
    </source>
</evidence>
<dbReference type="SUPFAM" id="SSF161098">
    <property type="entry name" value="MetI-like"/>
    <property type="match status" value="1"/>
</dbReference>
<dbReference type="CDD" id="cd06261">
    <property type="entry name" value="TM_PBP2"/>
    <property type="match status" value="1"/>
</dbReference>
<keyword evidence="2 7" id="KW-0813">Transport</keyword>
<reference evidence="9 10" key="1">
    <citation type="submission" date="2017-07" db="EMBL/GenBank/DDBJ databases">
        <title>Draft Genome Sequences of Select Purple Nonsulfur Bacteria.</title>
        <authorList>
            <person name="Lasarre B."/>
            <person name="Mckinlay J.B."/>
        </authorList>
    </citation>
    <scope>NUCLEOTIDE SEQUENCE [LARGE SCALE GENOMIC DNA]</scope>
    <source>
        <strain evidence="9 10">DSM 11907</strain>
    </source>
</reference>
<feature type="transmembrane region" description="Helical" evidence="7">
    <location>
        <begin position="131"/>
        <end position="152"/>
    </location>
</feature>
<evidence type="ECO:0000256" key="3">
    <source>
        <dbReference type="ARBA" id="ARBA00022475"/>
    </source>
</evidence>